<proteinExistence type="predicted"/>
<dbReference type="EMBL" id="QGMK01000355">
    <property type="protein sequence ID" value="TVY82204.1"/>
    <property type="molecule type" value="Genomic_DNA"/>
</dbReference>
<dbReference type="InterPro" id="IPR013154">
    <property type="entry name" value="ADH-like_N"/>
</dbReference>
<dbReference type="GO" id="GO:0016491">
    <property type="term" value="F:oxidoreductase activity"/>
    <property type="evidence" value="ECO:0007669"/>
    <property type="project" value="InterPro"/>
</dbReference>
<organism evidence="2 3">
    <name type="scientific">Lachnellula suecica</name>
    <dbReference type="NCBI Taxonomy" id="602035"/>
    <lineage>
        <taxon>Eukaryota</taxon>
        <taxon>Fungi</taxon>
        <taxon>Dikarya</taxon>
        <taxon>Ascomycota</taxon>
        <taxon>Pezizomycotina</taxon>
        <taxon>Leotiomycetes</taxon>
        <taxon>Helotiales</taxon>
        <taxon>Lachnaceae</taxon>
        <taxon>Lachnellula</taxon>
    </lineage>
</organism>
<reference evidence="2 3" key="1">
    <citation type="submission" date="2018-05" db="EMBL/GenBank/DDBJ databases">
        <title>Genome sequencing and assembly of the regulated plant pathogen Lachnellula willkommii and related sister species for the development of diagnostic species identification markers.</title>
        <authorList>
            <person name="Giroux E."/>
            <person name="Bilodeau G."/>
        </authorList>
    </citation>
    <scope>NUCLEOTIDE SEQUENCE [LARGE SCALE GENOMIC DNA]</scope>
    <source>
        <strain evidence="2 3">CBS 268.59</strain>
    </source>
</reference>
<dbReference type="Gene3D" id="3.40.50.720">
    <property type="entry name" value="NAD(P)-binding Rossmann-like Domain"/>
    <property type="match status" value="1"/>
</dbReference>
<dbReference type="SUPFAM" id="SSF50129">
    <property type="entry name" value="GroES-like"/>
    <property type="match status" value="1"/>
</dbReference>
<dbReference type="InterPro" id="IPR052711">
    <property type="entry name" value="Zinc_ADH-like"/>
</dbReference>
<sequence length="344" mass="36448">MSSQTVFRLTSKGIEGLQASKEPIPTIDKYEVLVKVRSVALNQRDVAIATSTYPLPVKDNLIPCSDMAGEVVQVGDAVHNFAVGDAVIAANNPEYQFGVMKDTSSAFGGLQDGLLREYVSVPAYGLIKLPKSSHDFTQWAALVQAGTTAWNALYGNAPLKAGDTVLLMGTGGISLVALIFAKAAGATTIITSSSDEKLARARSEFGADYTINYTTHPNWAAEVQRITNGQGANHILDIGGSGTIAQSLESVALGGVISVIGFLSFASQEDMPNVAMMSIVRGCVIRGIQSGSKQQLEEAVRFMGTRELKMPVDKTFAFDREGIIAGLNFVASGKHIGKVCINLD</sequence>
<dbReference type="PANTHER" id="PTHR45033">
    <property type="match status" value="1"/>
</dbReference>
<feature type="domain" description="Enoyl reductase (ER)" evidence="1">
    <location>
        <begin position="13"/>
        <end position="341"/>
    </location>
</feature>
<dbReference type="InterPro" id="IPR020843">
    <property type="entry name" value="ER"/>
</dbReference>
<dbReference type="InterPro" id="IPR011032">
    <property type="entry name" value="GroES-like_sf"/>
</dbReference>
<comment type="caution">
    <text evidence="2">The sequence shown here is derived from an EMBL/GenBank/DDBJ whole genome shotgun (WGS) entry which is preliminary data.</text>
</comment>
<dbReference type="Proteomes" id="UP000469558">
    <property type="component" value="Unassembled WGS sequence"/>
</dbReference>
<dbReference type="Gene3D" id="3.90.180.10">
    <property type="entry name" value="Medium-chain alcohol dehydrogenases, catalytic domain"/>
    <property type="match status" value="1"/>
</dbReference>
<accession>A0A8T9CEP0</accession>
<evidence type="ECO:0000313" key="3">
    <source>
        <dbReference type="Proteomes" id="UP000469558"/>
    </source>
</evidence>
<dbReference type="Pfam" id="PF00107">
    <property type="entry name" value="ADH_zinc_N"/>
    <property type="match status" value="1"/>
</dbReference>
<dbReference type="SMART" id="SM00829">
    <property type="entry name" value="PKS_ER"/>
    <property type="match status" value="1"/>
</dbReference>
<dbReference type="InterPro" id="IPR036291">
    <property type="entry name" value="NAD(P)-bd_dom_sf"/>
</dbReference>
<name>A0A8T9CEP0_9HELO</name>
<dbReference type="Pfam" id="PF08240">
    <property type="entry name" value="ADH_N"/>
    <property type="match status" value="1"/>
</dbReference>
<dbReference type="PANTHER" id="PTHR45033:SF2">
    <property type="entry name" value="ZINC-TYPE ALCOHOL DEHYDROGENASE-LIKE PROTEIN C1773.06C"/>
    <property type="match status" value="1"/>
</dbReference>
<dbReference type="CDD" id="cd08276">
    <property type="entry name" value="MDR7"/>
    <property type="match status" value="1"/>
</dbReference>
<keyword evidence="3" id="KW-1185">Reference proteome</keyword>
<protein>
    <submittedName>
        <fullName evidence="2">Zinc-type alcohol dehydrogenase-like protein</fullName>
    </submittedName>
</protein>
<dbReference type="SUPFAM" id="SSF51735">
    <property type="entry name" value="NAD(P)-binding Rossmann-fold domains"/>
    <property type="match status" value="1"/>
</dbReference>
<gene>
    <name evidence="2" type="ORF">LSUE1_G004899</name>
</gene>
<evidence type="ECO:0000259" key="1">
    <source>
        <dbReference type="SMART" id="SM00829"/>
    </source>
</evidence>
<dbReference type="AlphaFoldDB" id="A0A8T9CEP0"/>
<dbReference type="OrthoDB" id="3509362at2759"/>
<evidence type="ECO:0000313" key="2">
    <source>
        <dbReference type="EMBL" id="TVY82204.1"/>
    </source>
</evidence>
<dbReference type="InterPro" id="IPR013149">
    <property type="entry name" value="ADH-like_C"/>
</dbReference>